<reference evidence="3 4" key="1">
    <citation type="journal article" date="2022" name="Int. J. Syst. Evol. Microbiol.">
        <title>Noviherbaspirillum aridicola sp. nov., isolated from an arid soil in Pakistan.</title>
        <authorList>
            <person name="Khan I.U."/>
            <person name="Saqib M."/>
            <person name="Amin A."/>
            <person name="Hussain F."/>
            <person name="Li L."/>
            <person name="Liu Y.H."/>
            <person name="Fang B.Z."/>
            <person name="Ahmed I."/>
            <person name="Li W.J."/>
        </authorList>
    </citation>
    <scope>NUCLEOTIDE SEQUENCE [LARGE SCALE GENOMIC DNA]</scope>
    <source>
        <strain evidence="3 4">NCCP-691</strain>
    </source>
</reference>
<proteinExistence type="predicted"/>
<keyword evidence="2" id="KW-0808">Transferase</keyword>
<keyword evidence="1" id="KW-0328">Glycosyltransferase</keyword>
<dbReference type="Gene3D" id="3.40.50.2000">
    <property type="entry name" value="Glycogen Phosphorylase B"/>
    <property type="match status" value="2"/>
</dbReference>
<organism evidence="3 4">
    <name type="scientific">Noviherbaspirillum aridicola</name>
    <dbReference type="NCBI Taxonomy" id="2849687"/>
    <lineage>
        <taxon>Bacteria</taxon>
        <taxon>Pseudomonadati</taxon>
        <taxon>Pseudomonadota</taxon>
        <taxon>Betaproteobacteria</taxon>
        <taxon>Burkholderiales</taxon>
        <taxon>Oxalobacteraceae</taxon>
        <taxon>Noviherbaspirillum</taxon>
    </lineage>
</organism>
<keyword evidence="4" id="KW-1185">Reference proteome</keyword>
<accession>A0ABQ4Q6Y0</accession>
<evidence type="ECO:0000313" key="3">
    <source>
        <dbReference type="EMBL" id="GIZ52565.1"/>
    </source>
</evidence>
<dbReference type="RefSeq" id="WP_220808988.1">
    <property type="nucleotide sequence ID" value="NZ_BPMK01000011.1"/>
</dbReference>
<dbReference type="InterPro" id="IPR002201">
    <property type="entry name" value="Glyco_trans_9"/>
</dbReference>
<evidence type="ECO:0000313" key="4">
    <source>
        <dbReference type="Proteomes" id="UP000887222"/>
    </source>
</evidence>
<dbReference type="CDD" id="cd03789">
    <property type="entry name" value="GT9_LPS_heptosyltransferase"/>
    <property type="match status" value="1"/>
</dbReference>
<dbReference type="SUPFAM" id="SSF53756">
    <property type="entry name" value="UDP-Glycosyltransferase/glycogen phosphorylase"/>
    <property type="match status" value="1"/>
</dbReference>
<sequence length="328" mass="36017">MQKTLVVHHHSGIGDLVWHIPYFRAIAATSHDGKVTVMAKPSCRAADLLSGKPWVENVIEFDHRPRDKTKKGKHSSLLAQTRLCLDLKKQNFDRMIIFSGRVRYAIIGLLAGIPVRAGFGFSAAQRLFLNCPPYIERYRGQGSWVYPEATDFAVAHGFVDAPLVPKFTVPGALLDEAGDKLAHLQRPLYALAVGASKPEKNWGMENFARLTRRLLEDGGSVLVMGGPSERQEAEQCFSQLSDEYADRVVVMCQSSVLKSAAALSLCDYCIGNDTGILNIAAAVNVHALGLFGTTRPLGHDPLLQGIAGNGMENITVDAVWQRLRELRK</sequence>
<dbReference type="PANTHER" id="PTHR30160:SF7">
    <property type="entry name" value="ADP-HEPTOSE--LPS HEPTOSYLTRANSFERASE 2"/>
    <property type="match status" value="1"/>
</dbReference>
<dbReference type="PANTHER" id="PTHR30160">
    <property type="entry name" value="TETRAACYLDISACCHARIDE 4'-KINASE-RELATED"/>
    <property type="match status" value="1"/>
</dbReference>
<protein>
    <submittedName>
        <fullName evidence="3">Heptosyltransferase</fullName>
    </submittedName>
</protein>
<comment type="caution">
    <text evidence="3">The sequence shown here is derived from an EMBL/GenBank/DDBJ whole genome shotgun (WGS) entry which is preliminary data.</text>
</comment>
<dbReference type="Proteomes" id="UP000887222">
    <property type="component" value="Unassembled WGS sequence"/>
</dbReference>
<evidence type="ECO:0000256" key="1">
    <source>
        <dbReference type="ARBA" id="ARBA00022676"/>
    </source>
</evidence>
<dbReference type="InterPro" id="IPR051199">
    <property type="entry name" value="LPS_LOS_Heptosyltrfase"/>
</dbReference>
<name>A0ABQ4Q6Y0_9BURK</name>
<dbReference type="Pfam" id="PF01075">
    <property type="entry name" value="Glyco_transf_9"/>
    <property type="match status" value="1"/>
</dbReference>
<evidence type="ECO:0000256" key="2">
    <source>
        <dbReference type="ARBA" id="ARBA00022679"/>
    </source>
</evidence>
<dbReference type="EMBL" id="BPMK01000011">
    <property type="protein sequence ID" value="GIZ52565.1"/>
    <property type="molecule type" value="Genomic_DNA"/>
</dbReference>
<gene>
    <name evidence="3" type="ORF">NCCP691_25790</name>
</gene>